<gene>
    <name evidence="2" type="ORF">L1785_10410</name>
</gene>
<evidence type="ECO:0000313" key="3">
    <source>
        <dbReference type="Proteomes" id="UP001165405"/>
    </source>
</evidence>
<dbReference type="Proteomes" id="UP001165405">
    <property type="component" value="Unassembled WGS sequence"/>
</dbReference>
<evidence type="ECO:0000313" key="2">
    <source>
        <dbReference type="EMBL" id="MCF4121393.1"/>
    </source>
</evidence>
<dbReference type="RefSeq" id="WP_236089190.1">
    <property type="nucleotide sequence ID" value="NZ_JAKGSG010000029.1"/>
</dbReference>
<comment type="caution">
    <text evidence="2">The sequence shown here is derived from an EMBL/GenBank/DDBJ whole genome shotgun (WGS) entry which is preliminary data.</text>
</comment>
<protein>
    <submittedName>
        <fullName evidence="2">HtaA domain-containing protein</fullName>
    </submittedName>
</protein>
<dbReference type="EMBL" id="JAKGSG010000029">
    <property type="protein sequence ID" value="MCF4121393.1"/>
    <property type="molecule type" value="Genomic_DNA"/>
</dbReference>
<sequence length="152" mass="16095">MGHLDWGIKLSLLMYVAGAPGGRLETDGVGGTGNAFHYPLDPDRTPAASADATAYAFTGSVRFWGHFGSFVADVGDPEVRPAGDDAQGDWAMSILDRETGVRTTAFRLAGAPDRTEEGRLAWDTVELTEDGAQLFGGSYKAGTRFDPVAIVL</sequence>
<name>A0AA41U6U0_9MICO</name>
<organism evidence="2 3">
    <name type="scientific">Antribacter soli</name>
    <dbReference type="NCBI Taxonomy" id="2910976"/>
    <lineage>
        <taxon>Bacteria</taxon>
        <taxon>Bacillati</taxon>
        <taxon>Actinomycetota</taxon>
        <taxon>Actinomycetes</taxon>
        <taxon>Micrococcales</taxon>
        <taxon>Promicromonosporaceae</taxon>
        <taxon>Antribacter</taxon>
    </lineage>
</organism>
<accession>A0AA41U6U0</accession>
<keyword evidence="3" id="KW-1185">Reference proteome</keyword>
<feature type="domain" description="Htaa" evidence="1">
    <location>
        <begin position="2"/>
        <end position="150"/>
    </location>
</feature>
<evidence type="ECO:0000259" key="1">
    <source>
        <dbReference type="Pfam" id="PF04213"/>
    </source>
</evidence>
<dbReference type="InterPro" id="IPR007331">
    <property type="entry name" value="Htaa"/>
</dbReference>
<dbReference type="AlphaFoldDB" id="A0AA41U6U0"/>
<proteinExistence type="predicted"/>
<dbReference type="Pfam" id="PF04213">
    <property type="entry name" value="HtaA"/>
    <property type="match status" value="1"/>
</dbReference>
<reference evidence="2" key="1">
    <citation type="submission" date="2022-01" db="EMBL/GenBank/DDBJ databases">
        <title>Antribacter sp. nov., isolated from Guizhou of China.</title>
        <authorList>
            <person name="Chengliang C."/>
            <person name="Ya Z."/>
        </authorList>
    </citation>
    <scope>NUCLEOTIDE SEQUENCE</scope>
    <source>
        <strain evidence="2">KLBMP 9083</strain>
    </source>
</reference>